<evidence type="ECO:0000256" key="1">
    <source>
        <dbReference type="ARBA" id="ARBA00004141"/>
    </source>
</evidence>
<dbReference type="Pfam" id="PF00027">
    <property type="entry name" value="cNMP_binding"/>
    <property type="match status" value="1"/>
</dbReference>
<dbReference type="InterPro" id="IPR002645">
    <property type="entry name" value="STAS_dom"/>
</dbReference>
<feature type="transmembrane region" description="Helical" evidence="5">
    <location>
        <begin position="28"/>
        <end position="53"/>
    </location>
</feature>
<dbReference type="GO" id="GO:0016020">
    <property type="term" value="C:membrane"/>
    <property type="evidence" value="ECO:0007669"/>
    <property type="project" value="UniProtKB-SubCell"/>
</dbReference>
<feature type="transmembrane region" description="Helical" evidence="5">
    <location>
        <begin position="103"/>
        <end position="122"/>
    </location>
</feature>
<gene>
    <name evidence="8" type="ORF">BGZ99_005778</name>
</gene>
<feature type="transmembrane region" description="Helical" evidence="5">
    <location>
        <begin position="274"/>
        <end position="307"/>
    </location>
</feature>
<comment type="caution">
    <text evidence="8">The sequence shown here is derived from an EMBL/GenBank/DDBJ whole genome shotgun (WGS) entry which is preliminary data.</text>
</comment>
<evidence type="ECO:0000313" key="8">
    <source>
        <dbReference type="EMBL" id="KAG0328260.1"/>
    </source>
</evidence>
<dbReference type="InterPro" id="IPR036513">
    <property type="entry name" value="STAS_dom_sf"/>
</dbReference>
<keyword evidence="4 5" id="KW-0472">Membrane</keyword>
<dbReference type="EMBL" id="JAAAIP010000038">
    <property type="protein sequence ID" value="KAG0328260.1"/>
    <property type="molecule type" value="Genomic_DNA"/>
</dbReference>
<dbReference type="Gene3D" id="3.30.750.24">
    <property type="entry name" value="STAS domain"/>
    <property type="match status" value="1"/>
</dbReference>
<dbReference type="SUPFAM" id="SSF51206">
    <property type="entry name" value="cAMP-binding domain-like"/>
    <property type="match status" value="1"/>
</dbReference>
<feature type="transmembrane region" description="Helical" evidence="5">
    <location>
        <begin position="134"/>
        <end position="156"/>
    </location>
</feature>
<accession>A0A9P6UZN2</accession>
<dbReference type="InterPro" id="IPR000595">
    <property type="entry name" value="cNMP-bd_dom"/>
</dbReference>
<sequence>MMIEVVPFLHLMAETVVNKVGAENRDEVLATTILAFALSAVMTGAVFMSLGFFKLGSLIGFFPRHILVGCIGGVGWFLIVTGFEVSSRMTSELTYSWETFKFLFLDRHVFALWFSAFALALLLRGLQTKIRHPFLVPVFFMAVPALFYIVVAAAGLEWDTLRDEGWVFPMPEGNAPGWQFYSYFDIKKTHWGAVLETVPAMMALTFFGILHVPINVPALGVSTGQDDVDINRELVAHGWSNMISGCFGTLQNYLVYTNSVLFIKSGGDSRVAGMMLATATLVVFLIGPWIVGYIPVMVVGSLIFHLGMDLVKEALWATWGLVHRFEYVTIVLIVVFMAGLGFVEGIFLGILLACIFFVVTNSRKEGIRFTCTGASAKSTVRRVYRQQKFLRQVGRQIHIFKLQGDMFFGTINKVEVAIQDVFERRRWESNPIRFLVLDFSLVRGVDFSAAEGFGRIRRNVRSKGVWLVLAGLDQDGDMAKALHMEDGIWGNGFSIEMIDTRAFPGLSEALEFCENCLLEMFYKSRESAAVVDAVKRKRALERASQEDLSAMLSPESVPTSLFEDQAASSPRKHQLFEAARETLMERDKVVPQVMNLQQPIPTLLAAFHDTRDNPTDFFLRLSMYFERRVVSAGTVFWTQGGLPTDGIVLVELGTLRSVQEFQDSGLVRRSVEVILPGTISGEIGLFTGRDRIDTLISETDGVVWGLSQDGFQRMVSEDSALAVEFMRVAMSYSAERLNITTAYAFSLS</sequence>
<keyword evidence="9" id="KW-1185">Reference proteome</keyword>
<feature type="transmembrane region" description="Helical" evidence="5">
    <location>
        <begin position="65"/>
        <end position="83"/>
    </location>
</feature>
<organism evidence="8 9">
    <name type="scientific">Dissophora globulifera</name>
    <dbReference type="NCBI Taxonomy" id="979702"/>
    <lineage>
        <taxon>Eukaryota</taxon>
        <taxon>Fungi</taxon>
        <taxon>Fungi incertae sedis</taxon>
        <taxon>Mucoromycota</taxon>
        <taxon>Mortierellomycotina</taxon>
        <taxon>Mortierellomycetes</taxon>
        <taxon>Mortierellales</taxon>
        <taxon>Mortierellaceae</taxon>
        <taxon>Dissophora</taxon>
    </lineage>
</organism>
<feature type="domain" description="STAS" evidence="7">
    <location>
        <begin position="399"/>
        <end position="513"/>
    </location>
</feature>
<dbReference type="CDD" id="cd07042">
    <property type="entry name" value="STAS_SulP_like_sulfate_transporter"/>
    <property type="match status" value="1"/>
</dbReference>
<dbReference type="OrthoDB" id="409725at2759"/>
<evidence type="ECO:0000259" key="7">
    <source>
        <dbReference type="PROSITE" id="PS50801"/>
    </source>
</evidence>
<dbReference type="CDD" id="cd00038">
    <property type="entry name" value="CAP_ED"/>
    <property type="match status" value="1"/>
</dbReference>
<evidence type="ECO:0008006" key="10">
    <source>
        <dbReference type="Google" id="ProtNLM"/>
    </source>
</evidence>
<name>A0A9P6UZN2_9FUNG</name>
<dbReference type="Pfam" id="PF00916">
    <property type="entry name" value="Sulfate_transp"/>
    <property type="match status" value="1"/>
</dbReference>
<feature type="domain" description="Cyclic nucleotide-binding" evidence="6">
    <location>
        <begin position="641"/>
        <end position="715"/>
    </location>
</feature>
<keyword evidence="3 5" id="KW-1133">Transmembrane helix</keyword>
<comment type="subcellular location">
    <subcellularLocation>
        <location evidence="1">Membrane</location>
        <topology evidence="1">Multi-pass membrane protein</topology>
    </subcellularLocation>
</comment>
<dbReference type="PANTHER" id="PTHR43310:SF4">
    <property type="entry name" value="AFR304WP"/>
    <property type="match status" value="1"/>
</dbReference>
<evidence type="ECO:0000256" key="5">
    <source>
        <dbReference type="SAM" id="Phobius"/>
    </source>
</evidence>
<dbReference type="PROSITE" id="PS50042">
    <property type="entry name" value="CNMP_BINDING_3"/>
    <property type="match status" value="1"/>
</dbReference>
<dbReference type="InterPro" id="IPR052706">
    <property type="entry name" value="Membrane-Transporter-like"/>
</dbReference>
<reference evidence="8" key="1">
    <citation type="journal article" date="2020" name="Fungal Divers.">
        <title>Resolving the Mortierellaceae phylogeny through synthesis of multi-gene phylogenetics and phylogenomics.</title>
        <authorList>
            <person name="Vandepol N."/>
            <person name="Liber J."/>
            <person name="Desiro A."/>
            <person name="Na H."/>
            <person name="Kennedy M."/>
            <person name="Barry K."/>
            <person name="Grigoriev I.V."/>
            <person name="Miller A.N."/>
            <person name="O'Donnell K."/>
            <person name="Stajich J.E."/>
            <person name="Bonito G."/>
        </authorList>
    </citation>
    <scope>NUCLEOTIDE SEQUENCE</scope>
    <source>
        <strain evidence="8">REB-010B</strain>
    </source>
</reference>
<dbReference type="Proteomes" id="UP000738325">
    <property type="component" value="Unassembled WGS sequence"/>
</dbReference>
<dbReference type="SUPFAM" id="SSF52091">
    <property type="entry name" value="SpoIIaa-like"/>
    <property type="match status" value="1"/>
</dbReference>
<proteinExistence type="predicted"/>
<dbReference type="PROSITE" id="PS50801">
    <property type="entry name" value="STAS"/>
    <property type="match status" value="1"/>
</dbReference>
<evidence type="ECO:0000259" key="6">
    <source>
        <dbReference type="PROSITE" id="PS50042"/>
    </source>
</evidence>
<evidence type="ECO:0000256" key="4">
    <source>
        <dbReference type="ARBA" id="ARBA00023136"/>
    </source>
</evidence>
<dbReference type="InterPro" id="IPR014710">
    <property type="entry name" value="RmlC-like_jellyroll"/>
</dbReference>
<evidence type="ECO:0000256" key="3">
    <source>
        <dbReference type="ARBA" id="ARBA00022989"/>
    </source>
</evidence>
<dbReference type="InterPro" id="IPR018490">
    <property type="entry name" value="cNMP-bd_dom_sf"/>
</dbReference>
<dbReference type="Pfam" id="PF01740">
    <property type="entry name" value="STAS"/>
    <property type="match status" value="1"/>
</dbReference>
<dbReference type="PANTHER" id="PTHR43310">
    <property type="entry name" value="SULFATE TRANSPORTER YBAR-RELATED"/>
    <property type="match status" value="1"/>
</dbReference>
<dbReference type="Gene3D" id="2.60.120.10">
    <property type="entry name" value="Jelly Rolls"/>
    <property type="match status" value="1"/>
</dbReference>
<protein>
    <recommendedName>
        <fullName evidence="10">Sulfate transporter</fullName>
    </recommendedName>
</protein>
<feature type="transmembrane region" description="Helical" evidence="5">
    <location>
        <begin position="327"/>
        <end position="359"/>
    </location>
</feature>
<keyword evidence="2 5" id="KW-0812">Transmembrane</keyword>
<evidence type="ECO:0000313" key="9">
    <source>
        <dbReference type="Proteomes" id="UP000738325"/>
    </source>
</evidence>
<dbReference type="AlphaFoldDB" id="A0A9P6UZN2"/>
<evidence type="ECO:0000256" key="2">
    <source>
        <dbReference type="ARBA" id="ARBA00022692"/>
    </source>
</evidence>
<dbReference type="InterPro" id="IPR011547">
    <property type="entry name" value="SLC26A/SulP_dom"/>
</dbReference>